<dbReference type="CDD" id="cd00534">
    <property type="entry name" value="DHNA_DHNTPE"/>
    <property type="match status" value="1"/>
</dbReference>
<dbReference type="FunFam" id="3.30.1130.10:FF:000003">
    <property type="entry name" value="7,8-dihydroneopterin aldolase"/>
    <property type="match status" value="1"/>
</dbReference>
<feature type="domain" description="Dihydroneopterin aldolase/epimerase" evidence="7">
    <location>
        <begin position="4"/>
        <end position="117"/>
    </location>
</feature>
<evidence type="ECO:0000256" key="2">
    <source>
        <dbReference type="ARBA" id="ARBA00005013"/>
    </source>
</evidence>
<proteinExistence type="inferred from homology"/>
<dbReference type="AlphaFoldDB" id="A0A366XNG4"/>
<evidence type="ECO:0000256" key="6">
    <source>
        <dbReference type="RuleBase" id="RU362079"/>
    </source>
</evidence>
<keyword evidence="9" id="KW-1185">Reference proteome</keyword>
<dbReference type="GO" id="GO:0004150">
    <property type="term" value="F:dihydroneopterin aldolase activity"/>
    <property type="evidence" value="ECO:0007669"/>
    <property type="project" value="UniProtKB-UniRule"/>
</dbReference>
<dbReference type="NCBIfam" id="TIGR00525">
    <property type="entry name" value="folB"/>
    <property type="match status" value="1"/>
</dbReference>
<evidence type="ECO:0000256" key="3">
    <source>
        <dbReference type="ARBA" id="ARBA00005708"/>
    </source>
</evidence>
<dbReference type="GO" id="GO:0005737">
    <property type="term" value="C:cytoplasm"/>
    <property type="evidence" value="ECO:0007669"/>
    <property type="project" value="TreeGrafter"/>
</dbReference>
<evidence type="ECO:0000256" key="4">
    <source>
        <dbReference type="ARBA" id="ARBA00022909"/>
    </source>
</evidence>
<dbReference type="EC" id="4.1.2.25" evidence="6"/>
<organism evidence="8 9">
    <name type="scientific">Bacillus taeanensis</name>
    <dbReference type="NCBI Taxonomy" id="273032"/>
    <lineage>
        <taxon>Bacteria</taxon>
        <taxon>Bacillati</taxon>
        <taxon>Bacillota</taxon>
        <taxon>Bacilli</taxon>
        <taxon>Bacillales</taxon>
        <taxon>Bacillaceae</taxon>
        <taxon>Bacillus</taxon>
    </lineage>
</organism>
<dbReference type="GO" id="GO:0046654">
    <property type="term" value="P:tetrahydrofolate biosynthetic process"/>
    <property type="evidence" value="ECO:0007669"/>
    <property type="project" value="UniProtKB-UniRule"/>
</dbReference>
<evidence type="ECO:0000313" key="8">
    <source>
        <dbReference type="EMBL" id="RBW67662.1"/>
    </source>
</evidence>
<comment type="catalytic activity">
    <reaction evidence="1 6">
        <text>7,8-dihydroneopterin = 6-hydroxymethyl-7,8-dihydropterin + glycolaldehyde</text>
        <dbReference type="Rhea" id="RHEA:10540"/>
        <dbReference type="ChEBI" id="CHEBI:17001"/>
        <dbReference type="ChEBI" id="CHEBI:17071"/>
        <dbReference type="ChEBI" id="CHEBI:44841"/>
        <dbReference type="EC" id="4.1.2.25"/>
    </reaction>
</comment>
<dbReference type="Pfam" id="PF02152">
    <property type="entry name" value="FolB"/>
    <property type="match status" value="1"/>
</dbReference>
<comment type="similarity">
    <text evidence="3 6">Belongs to the DHNA family.</text>
</comment>
<dbReference type="NCBIfam" id="TIGR00526">
    <property type="entry name" value="folB_dom"/>
    <property type="match status" value="1"/>
</dbReference>
<dbReference type="PANTHER" id="PTHR42844">
    <property type="entry name" value="DIHYDRONEOPTERIN ALDOLASE 1-RELATED"/>
    <property type="match status" value="1"/>
</dbReference>
<keyword evidence="5 6" id="KW-0456">Lyase</keyword>
<name>A0A366XNG4_9BACI</name>
<sequence>MDKIHLNEMAFYGYHGVLPEENKLGQRFFVDLILGLNLKNAGLTDDLKKTVNYAEAYETVRSIVEGKRRQLVEAVAEGIAKEIFDAFPIVEEVKVKVVKPDPPIRGHYRSVAVEITRKRS</sequence>
<keyword evidence="4 6" id="KW-0289">Folate biosynthesis</keyword>
<dbReference type="PANTHER" id="PTHR42844:SF1">
    <property type="entry name" value="DIHYDRONEOPTERIN ALDOLASE 1-RELATED"/>
    <property type="match status" value="1"/>
</dbReference>
<evidence type="ECO:0000256" key="1">
    <source>
        <dbReference type="ARBA" id="ARBA00001353"/>
    </source>
</evidence>
<evidence type="ECO:0000256" key="5">
    <source>
        <dbReference type="ARBA" id="ARBA00023239"/>
    </source>
</evidence>
<accession>A0A366XNG4</accession>
<dbReference type="SMART" id="SM00905">
    <property type="entry name" value="FolB"/>
    <property type="match status" value="1"/>
</dbReference>
<evidence type="ECO:0000313" key="9">
    <source>
        <dbReference type="Proteomes" id="UP000253314"/>
    </source>
</evidence>
<comment type="pathway">
    <text evidence="2 6">Cofactor biosynthesis; tetrahydrofolate biosynthesis; 2-amino-4-hydroxy-6-hydroxymethyl-7,8-dihydropteridine diphosphate from 7,8-dihydroneopterin triphosphate: step 3/4.</text>
</comment>
<dbReference type="UniPathway" id="UPA00077">
    <property type="reaction ID" value="UER00154"/>
</dbReference>
<dbReference type="OrthoDB" id="9803748at2"/>
<gene>
    <name evidence="8" type="primary">folB</name>
    <name evidence="8" type="ORF">DS031_21120</name>
</gene>
<dbReference type="EMBL" id="QOCW01000032">
    <property type="protein sequence ID" value="RBW67662.1"/>
    <property type="molecule type" value="Genomic_DNA"/>
</dbReference>
<dbReference type="InterPro" id="IPR006157">
    <property type="entry name" value="FolB_dom"/>
</dbReference>
<comment type="function">
    <text evidence="6">Catalyzes the conversion of 7,8-dihydroneopterin to 6-hydroxymethyl-7,8-dihydropterin.</text>
</comment>
<dbReference type="InterPro" id="IPR006156">
    <property type="entry name" value="Dihydroneopterin_aldolase"/>
</dbReference>
<dbReference type="Gene3D" id="3.30.1130.10">
    <property type="match status" value="1"/>
</dbReference>
<evidence type="ECO:0000259" key="7">
    <source>
        <dbReference type="SMART" id="SM00905"/>
    </source>
</evidence>
<dbReference type="InterPro" id="IPR043133">
    <property type="entry name" value="GTP-CH-I_C/QueF"/>
</dbReference>
<reference evidence="8 9" key="1">
    <citation type="submission" date="2018-07" db="EMBL/GenBank/DDBJ databases">
        <title>Lottiidibacillus patelloidae gen. nov., sp. nov., isolated from the intestinal tract of a marine limpet and the reclassification of B. taeanensis BH030017T, B. algicola KMM 3737T and B. hwajinpoensis SW-72T as genus Lottiidibacillus.</title>
        <authorList>
            <person name="Liu R."/>
            <person name="Huang Z."/>
        </authorList>
    </citation>
    <scope>NUCLEOTIDE SEQUENCE [LARGE SCALE GENOMIC DNA]</scope>
    <source>
        <strain evidence="8 9">BH030017</strain>
    </source>
</reference>
<dbReference type="RefSeq" id="WP_113808174.1">
    <property type="nucleotide sequence ID" value="NZ_QOCW01000032.1"/>
</dbReference>
<dbReference type="SUPFAM" id="SSF55620">
    <property type="entry name" value="Tetrahydrobiopterin biosynthesis enzymes-like"/>
    <property type="match status" value="1"/>
</dbReference>
<dbReference type="GO" id="GO:0046656">
    <property type="term" value="P:folic acid biosynthetic process"/>
    <property type="evidence" value="ECO:0007669"/>
    <property type="project" value="UniProtKB-UniRule"/>
</dbReference>
<dbReference type="Proteomes" id="UP000253314">
    <property type="component" value="Unassembled WGS sequence"/>
</dbReference>
<protein>
    <recommendedName>
        <fullName evidence="6">7,8-dihydroneopterin aldolase</fullName>
        <ecNumber evidence="6">4.1.2.25</ecNumber>
    </recommendedName>
</protein>
<comment type="caution">
    <text evidence="8">The sequence shown here is derived from an EMBL/GenBank/DDBJ whole genome shotgun (WGS) entry which is preliminary data.</text>
</comment>